<feature type="compositionally biased region" description="Pro residues" evidence="1">
    <location>
        <begin position="89"/>
        <end position="100"/>
    </location>
</feature>
<comment type="caution">
    <text evidence="2">The sequence shown here is derived from an EMBL/GenBank/DDBJ whole genome shotgun (WGS) entry which is preliminary data.</text>
</comment>
<name>A0A4U6WY61_9PEZI</name>
<dbReference type="EMBL" id="PJEX01001667">
    <property type="protein sequence ID" value="TKW48162.1"/>
    <property type="molecule type" value="Genomic_DNA"/>
</dbReference>
<evidence type="ECO:0000313" key="2">
    <source>
        <dbReference type="EMBL" id="TKW48162.1"/>
    </source>
</evidence>
<dbReference type="PANTHER" id="PTHR34883:SF17">
    <property type="entry name" value="CUPREDOXIN"/>
    <property type="match status" value="1"/>
</dbReference>
<dbReference type="STRING" id="1306861.A0A4U6WY61"/>
<keyword evidence="3" id="KW-1185">Reference proteome</keyword>
<gene>
    <name evidence="2" type="ORF">CTA1_6304</name>
</gene>
<proteinExistence type="predicted"/>
<dbReference type="CDD" id="cd00920">
    <property type="entry name" value="Cupredoxin"/>
    <property type="match status" value="1"/>
</dbReference>
<sequence length="254" mass="26809">MQAEGVTLNIAGSSSPILQRGSFFQVVRLFISPNIVYYGRFPHPAKGYPRTEPTATKPPKMKFGTLAFYLSAMVGGSIAATINERQAPPGAPPAGPPPPGSKLITVLVGSPTREKSLLFYPEVVKANPGDVIQFQFWPMNHTVTQAAGTQSPCQPLQDQKPNAVHSGFIPGVTDGSPVGTFDVQVENTDPMYMYCAQGVHCQAGMVLIVNPKADADVQAYKQAAGQSQMNVPAKNVAGGVAGRIPANLALPPVV</sequence>
<dbReference type="Gene3D" id="2.60.40.420">
    <property type="entry name" value="Cupredoxins - blue copper proteins"/>
    <property type="match status" value="1"/>
</dbReference>
<dbReference type="InterPro" id="IPR052953">
    <property type="entry name" value="Ser-rich/MCO-related"/>
</dbReference>
<accession>A0A4U6WY61</accession>
<dbReference type="SUPFAM" id="SSF49503">
    <property type="entry name" value="Cupredoxins"/>
    <property type="match status" value="1"/>
</dbReference>
<protein>
    <submittedName>
        <fullName evidence="2">Extracellular serine-rich protein</fullName>
    </submittedName>
</protein>
<evidence type="ECO:0000256" key="1">
    <source>
        <dbReference type="SAM" id="MobiDB-lite"/>
    </source>
</evidence>
<dbReference type="InterPro" id="IPR008972">
    <property type="entry name" value="Cupredoxin"/>
</dbReference>
<dbReference type="AlphaFoldDB" id="A0A4U6WY61"/>
<organism evidence="2 3">
    <name type="scientific">Colletotrichum tanaceti</name>
    <dbReference type="NCBI Taxonomy" id="1306861"/>
    <lineage>
        <taxon>Eukaryota</taxon>
        <taxon>Fungi</taxon>
        <taxon>Dikarya</taxon>
        <taxon>Ascomycota</taxon>
        <taxon>Pezizomycotina</taxon>
        <taxon>Sordariomycetes</taxon>
        <taxon>Hypocreomycetidae</taxon>
        <taxon>Glomerellales</taxon>
        <taxon>Glomerellaceae</taxon>
        <taxon>Colletotrichum</taxon>
        <taxon>Colletotrichum destructivum species complex</taxon>
    </lineage>
</organism>
<dbReference type="Proteomes" id="UP000310108">
    <property type="component" value="Unassembled WGS sequence"/>
</dbReference>
<dbReference type="PANTHER" id="PTHR34883">
    <property type="entry name" value="SERINE-RICH PROTEIN, PUTATIVE-RELATED-RELATED"/>
    <property type="match status" value="1"/>
</dbReference>
<feature type="region of interest" description="Disordered" evidence="1">
    <location>
        <begin position="84"/>
        <end position="103"/>
    </location>
</feature>
<reference evidence="2 3" key="1">
    <citation type="journal article" date="2019" name="PLoS ONE">
        <title>Comparative genome analysis indicates high evolutionary potential of pathogenicity genes in Colletotrichum tanaceti.</title>
        <authorList>
            <person name="Lelwala R.V."/>
            <person name="Korhonen P.K."/>
            <person name="Young N.D."/>
            <person name="Scott J.B."/>
            <person name="Ades P.A."/>
            <person name="Gasser R.B."/>
            <person name="Taylor P.W.J."/>
        </authorList>
    </citation>
    <scope>NUCLEOTIDE SEQUENCE [LARGE SCALE GENOMIC DNA]</scope>
    <source>
        <strain evidence="2">BRIP57314</strain>
    </source>
</reference>
<evidence type="ECO:0000313" key="3">
    <source>
        <dbReference type="Proteomes" id="UP000310108"/>
    </source>
</evidence>